<comment type="similarity">
    <text evidence="1">Belongs to the peptidase A1 family.</text>
</comment>
<dbReference type="OrthoDB" id="660550at2759"/>
<accession>A0A0C3S7Q0</accession>
<dbReference type="InterPro" id="IPR021109">
    <property type="entry name" value="Peptidase_aspartic_dom_sf"/>
</dbReference>
<dbReference type="EMBL" id="KN840561">
    <property type="protein sequence ID" value="KIP04810.1"/>
    <property type="molecule type" value="Genomic_DNA"/>
</dbReference>
<dbReference type="STRING" id="745531.A0A0C3S7Q0"/>
<evidence type="ECO:0000259" key="3">
    <source>
        <dbReference type="PROSITE" id="PS51767"/>
    </source>
</evidence>
<evidence type="ECO:0000256" key="1">
    <source>
        <dbReference type="ARBA" id="ARBA00007447"/>
    </source>
</evidence>
<dbReference type="InterPro" id="IPR001461">
    <property type="entry name" value="Aspartic_peptidase_A1"/>
</dbReference>
<dbReference type="PANTHER" id="PTHR47966">
    <property type="entry name" value="BETA-SITE APP-CLEAVING ENZYME, ISOFORM A-RELATED"/>
    <property type="match status" value="1"/>
</dbReference>
<dbReference type="HOGENOM" id="CLU_038846_0_0_1"/>
<evidence type="ECO:0000313" key="4">
    <source>
        <dbReference type="EMBL" id="KIP04810.1"/>
    </source>
</evidence>
<dbReference type="PRINTS" id="PR00792">
    <property type="entry name" value="PEPSIN"/>
</dbReference>
<dbReference type="GO" id="GO:0006508">
    <property type="term" value="P:proteolysis"/>
    <property type="evidence" value="ECO:0007669"/>
    <property type="project" value="InterPro"/>
</dbReference>
<reference evidence="4 5" key="1">
    <citation type="journal article" date="2014" name="PLoS Genet.">
        <title>Analysis of the Phlebiopsis gigantea genome, transcriptome and secretome provides insight into its pioneer colonization strategies of wood.</title>
        <authorList>
            <person name="Hori C."/>
            <person name="Ishida T."/>
            <person name="Igarashi K."/>
            <person name="Samejima M."/>
            <person name="Suzuki H."/>
            <person name="Master E."/>
            <person name="Ferreira P."/>
            <person name="Ruiz-Duenas F.J."/>
            <person name="Held B."/>
            <person name="Canessa P."/>
            <person name="Larrondo L.F."/>
            <person name="Schmoll M."/>
            <person name="Druzhinina I.S."/>
            <person name="Kubicek C.P."/>
            <person name="Gaskell J.A."/>
            <person name="Kersten P."/>
            <person name="St John F."/>
            <person name="Glasner J."/>
            <person name="Sabat G."/>
            <person name="Splinter BonDurant S."/>
            <person name="Syed K."/>
            <person name="Yadav J."/>
            <person name="Mgbeahuruike A.C."/>
            <person name="Kovalchuk A."/>
            <person name="Asiegbu F.O."/>
            <person name="Lackner G."/>
            <person name="Hoffmeister D."/>
            <person name="Rencoret J."/>
            <person name="Gutierrez A."/>
            <person name="Sun H."/>
            <person name="Lindquist E."/>
            <person name="Barry K."/>
            <person name="Riley R."/>
            <person name="Grigoriev I.V."/>
            <person name="Henrissat B."/>
            <person name="Kues U."/>
            <person name="Berka R.M."/>
            <person name="Martinez A.T."/>
            <person name="Covert S.F."/>
            <person name="Blanchette R.A."/>
            <person name="Cullen D."/>
        </authorList>
    </citation>
    <scope>NUCLEOTIDE SEQUENCE [LARGE SCALE GENOMIC DNA]</scope>
    <source>
        <strain evidence="4 5">11061_1 CR5-6</strain>
    </source>
</reference>
<dbReference type="InterPro" id="IPR034164">
    <property type="entry name" value="Pepsin-like_dom"/>
</dbReference>
<dbReference type="PROSITE" id="PS51767">
    <property type="entry name" value="PEPTIDASE_A1"/>
    <property type="match status" value="1"/>
</dbReference>
<dbReference type="CDD" id="cd05471">
    <property type="entry name" value="pepsin_like"/>
    <property type="match status" value="1"/>
</dbReference>
<keyword evidence="5" id="KW-1185">Reference proteome</keyword>
<dbReference type="Gene3D" id="2.40.70.10">
    <property type="entry name" value="Acid Proteases"/>
    <property type="match status" value="2"/>
</dbReference>
<dbReference type="SUPFAM" id="SSF50630">
    <property type="entry name" value="Acid proteases"/>
    <property type="match status" value="1"/>
</dbReference>
<organism evidence="4 5">
    <name type="scientific">Phlebiopsis gigantea (strain 11061_1 CR5-6)</name>
    <name type="common">White-rot fungus</name>
    <name type="synonym">Peniophora gigantea</name>
    <dbReference type="NCBI Taxonomy" id="745531"/>
    <lineage>
        <taxon>Eukaryota</taxon>
        <taxon>Fungi</taxon>
        <taxon>Dikarya</taxon>
        <taxon>Basidiomycota</taxon>
        <taxon>Agaricomycotina</taxon>
        <taxon>Agaricomycetes</taxon>
        <taxon>Polyporales</taxon>
        <taxon>Phanerochaetaceae</taxon>
        <taxon>Phlebiopsis</taxon>
    </lineage>
</organism>
<evidence type="ECO:0000256" key="2">
    <source>
        <dbReference type="SAM" id="SignalP"/>
    </source>
</evidence>
<feature type="domain" description="Peptidase A1" evidence="3">
    <location>
        <begin position="84"/>
        <end position="408"/>
    </location>
</feature>
<dbReference type="InterPro" id="IPR033121">
    <property type="entry name" value="PEPTIDASE_A1"/>
</dbReference>
<protein>
    <recommendedName>
        <fullName evidence="3">Peptidase A1 domain-containing protein</fullName>
    </recommendedName>
</protein>
<feature type="chain" id="PRO_5002169384" description="Peptidase A1 domain-containing protein" evidence="2">
    <location>
        <begin position="20"/>
        <end position="418"/>
    </location>
</feature>
<gene>
    <name evidence="4" type="ORF">PHLGIDRAFT_25390</name>
</gene>
<feature type="signal peptide" evidence="2">
    <location>
        <begin position="1"/>
        <end position="19"/>
    </location>
</feature>
<name>A0A0C3S7Q0_PHLG1</name>
<evidence type="ECO:0000313" key="5">
    <source>
        <dbReference type="Proteomes" id="UP000053257"/>
    </source>
</evidence>
<dbReference type="Proteomes" id="UP000053257">
    <property type="component" value="Unassembled WGS sequence"/>
</dbReference>
<dbReference type="Pfam" id="PF00026">
    <property type="entry name" value="Asp"/>
    <property type="match status" value="1"/>
</dbReference>
<sequence>MWHVFALGAVLLFTISSSATPLATFASAVTLPLARRFNSTGIANIAEADRSRIKLLKSQIASDASKSTKRSVFSAPITNEAVSYSVSVGIGSPATIYSLLVDTSSAVTWVGGGKPYVHTSTSMSAGDTVIGYHTAGFFDTVTVGQMVVPDQFVAVSETTLSGFGSDGGLGLGSILSDGGLYEYYVSKLRLTVYLESGFPVNPSIVNNAFSQGQLNVEEVGIYFQPTTSLSITNGELSFGGVDSSKIVGQIQTVAITSTSPASQFIGINQQVTLGTSPVVEILPETAGIVDASTTLVLLATDAFTRYKAAVGAVLDSETGLLKITPAQFATLGSLFFNINGVSYEFTANAQIWPRSLNTAIGGNADSIYVIVSDIGAPSGQGFDFVNGFTFIERFYTVYNSALPTFGLAQTDFTFATTN</sequence>
<proteinExistence type="inferred from homology"/>
<dbReference type="PANTHER" id="PTHR47966:SF74">
    <property type="entry name" value="AGR407CP"/>
    <property type="match status" value="1"/>
</dbReference>
<dbReference type="AlphaFoldDB" id="A0A0C3S7Q0"/>
<keyword evidence="2" id="KW-0732">Signal</keyword>
<dbReference type="GO" id="GO:0004190">
    <property type="term" value="F:aspartic-type endopeptidase activity"/>
    <property type="evidence" value="ECO:0007669"/>
    <property type="project" value="InterPro"/>
</dbReference>